<keyword evidence="5" id="KW-1188">Viral release from host cell</keyword>
<sequence>MTNAASRYAALSGKRDTYLMRARRCAELTIPHLFPPQGSNESTSFETPWQSLGARGVNNLASKLLLSLFPVNATFARMQLGDAELEELAAAQGQQGGDAISTVVATGLMKIENRLKRWMEAKAIRPIMDPVFKHLIVGGNTALQVDAVFGARMYSLEKYVVRRDPTGFVTEAIIKEGVDDDTMPKAVRAMHEAKEGAPVESTEKKGGVHQSNCFLYTVIEWDEDTSKYNIHQEYEGAIVPGTQGTYPKDKIPFLFLRWSFVDGEDYGRSYIEQYFGDLKSLEALSKSVTLASKVTGKAVVMVRPGGVTNPRTLAKAETGDVVVGSMEDVGMLQFDKWADLKASMQMISNLEQRLAFAFLLNSAIQRNGERVTAEEIRYMAGELDDALGGTYAQFSQHLQLPFAHAVLAELQKPKAKEFKLPALPPGINPVVVTGMEALGRGHDLQKLDTFIGGLAQMLGPQALQYLNVGEYLNRRALALDLDITNLVKPEEQMQAEAQQAQQMEMINRLGPQAISQVGGIAKQGMTQEDQQGTPPNG</sequence>
<dbReference type="Pfam" id="PF12236">
    <property type="entry name" value="Head-tail_con"/>
    <property type="match status" value="1"/>
</dbReference>
<keyword evidence="9" id="KW-0231">Viral genome packaging</keyword>
<evidence type="ECO:0000256" key="7">
    <source>
        <dbReference type="ARBA" id="ARBA00022950"/>
    </source>
</evidence>
<accession>A0A6J7WAL5</accession>
<keyword evidence="7" id="KW-0118">Viral capsid assembly</keyword>
<comment type="function">
    <text evidence="1">Forms the portal vertex of the capsid. This portal plays critical roles in head assembly, genome packaging, neck/tail attachment, and genome ejection. The portal protein multimerizes as a single ring-shaped homododecamer arranged around a central channel.</text>
</comment>
<keyword evidence="6" id="KW-0946">Virion</keyword>
<evidence type="ECO:0000256" key="5">
    <source>
        <dbReference type="ARBA" id="ARBA00022612"/>
    </source>
</evidence>
<evidence type="ECO:0000256" key="4">
    <source>
        <dbReference type="ARBA" id="ARBA00022595"/>
    </source>
</evidence>
<keyword evidence="10" id="KW-1160">Virus entry into host cell</keyword>
<evidence type="ECO:0000256" key="8">
    <source>
        <dbReference type="ARBA" id="ARBA00023009"/>
    </source>
</evidence>
<evidence type="ECO:0000313" key="11">
    <source>
        <dbReference type="EMBL" id="CAB5155581.1"/>
    </source>
</evidence>
<evidence type="ECO:0000256" key="10">
    <source>
        <dbReference type="ARBA" id="ARBA00023296"/>
    </source>
</evidence>
<evidence type="ECO:0000256" key="2">
    <source>
        <dbReference type="ARBA" id="ARBA00004328"/>
    </source>
</evidence>
<dbReference type="EMBL" id="LR798198">
    <property type="protein sequence ID" value="CAB5155581.1"/>
    <property type="molecule type" value="Genomic_DNA"/>
</dbReference>
<dbReference type="InterPro" id="IPR020991">
    <property type="entry name" value="Connector_podovirus"/>
</dbReference>
<proteinExistence type="predicted"/>
<evidence type="ECO:0000256" key="6">
    <source>
        <dbReference type="ARBA" id="ARBA00022844"/>
    </source>
</evidence>
<keyword evidence="8" id="KW-1171">Viral genome ejection through host cell envelope</keyword>
<evidence type="ECO:0000256" key="1">
    <source>
        <dbReference type="ARBA" id="ARBA00003421"/>
    </source>
</evidence>
<evidence type="ECO:0000256" key="9">
    <source>
        <dbReference type="ARBA" id="ARBA00023219"/>
    </source>
</evidence>
<name>A0A6J7WAL5_9CAUD</name>
<evidence type="ECO:0000256" key="3">
    <source>
        <dbReference type="ARBA" id="ARBA00022470"/>
    </source>
</evidence>
<keyword evidence="4" id="KW-1162">Viral penetration into host cytoplasm</keyword>
<dbReference type="GO" id="GO:0099002">
    <property type="term" value="P:symbiont genome ejection through host cell envelope, short tail mechanism"/>
    <property type="evidence" value="ECO:0007669"/>
    <property type="project" value="UniProtKB-KW"/>
</dbReference>
<reference evidence="11" key="1">
    <citation type="submission" date="2020-05" db="EMBL/GenBank/DDBJ databases">
        <authorList>
            <person name="Chiriac C."/>
            <person name="Salcher M."/>
            <person name="Ghai R."/>
            <person name="Kavagutti S V."/>
        </authorList>
    </citation>
    <scope>NUCLEOTIDE SEQUENCE</scope>
</reference>
<organism evidence="11">
    <name type="scientific">uncultured Caudovirales phage</name>
    <dbReference type="NCBI Taxonomy" id="2100421"/>
    <lineage>
        <taxon>Viruses</taxon>
        <taxon>Duplodnaviria</taxon>
        <taxon>Heunggongvirae</taxon>
        <taxon>Uroviricota</taxon>
        <taxon>Caudoviricetes</taxon>
        <taxon>Peduoviridae</taxon>
        <taxon>Maltschvirus</taxon>
        <taxon>Maltschvirus maltsch</taxon>
    </lineage>
</organism>
<keyword evidence="3" id="KW-1244">Viral short tail ejection system</keyword>
<protein>
    <submittedName>
        <fullName evidence="11">Head-to-tail connector protein, podovirus-type</fullName>
    </submittedName>
</protein>
<gene>
    <name evidence="11" type="ORF">UFOVP149_17</name>
</gene>
<dbReference type="GO" id="GO:0044423">
    <property type="term" value="C:virion component"/>
    <property type="evidence" value="ECO:0007669"/>
    <property type="project" value="UniProtKB-KW"/>
</dbReference>
<comment type="subcellular location">
    <subcellularLocation>
        <location evidence="2">Virion</location>
    </subcellularLocation>
</comment>